<feature type="domain" description="Peptidase M14" evidence="10">
    <location>
        <begin position="108"/>
        <end position="388"/>
    </location>
</feature>
<comment type="cofactor">
    <cofactor evidence="1">
        <name>Zn(2+)</name>
        <dbReference type="ChEBI" id="CHEBI:29105"/>
    </cofactor>
</comment>
<dbReference type="AlphaFoldDB" id="A0A220U5G4"/>
<dbReference type="OrthoDB" id="9802862at2"/>
<evidence type="ECO:0000256" key="7">
    <source>
        <dbReference type="ARBA" id="ARBA00023049"/>
    </source>
</evidence>
<dbReference type="PRINTS" id="PR00765">
    <property type="entry name" value="CRBOXYPTASEA"/>
</dbReference>
<dbReference type="Gene3D" id="3.40.630.10">
    <property type="entry name" value="Zn peptidases"/>
    <property type="match status" value="1"/>
</dbReference>
<name>A0A220U5G4_9BACI</name>
<dbReference type="SUPFAM" id="SSF54106">
    <property type="entry name" value="LysM domain"/>
    <property type="match status" value="1"/>
</dbReference>
<dbReference type="Gene3D" id="3.10.350.10">
    <property type="entry name" value="LysM domain"/>
    <property type="match status" value="2"/>
</dbReference>
<keyword evidence="6" id="KW-0862">Zinc</keyword>
<keyword evidence="7" id="KW-0482">Metalloprotease</keyword>
<dbReference type="SUPFAM" id="SSF53187">
    <property type="entry name" value="Zn-dependent exopeptidases"/>
    <property type="match status" value="1"/>
</dbReference>
<dbReference type="InterPro" id="IPR057246">
    <property type="entry name" value="CARBOXYPEPT_ZN_1"/>
</dbReference>
<dbReference type="InterPro" id="IPR034274">
    <property type="entry name" value="ENP1_M14_CPD"/>
</dbReference>
<dbReference type="GO" id="GO:0006508">
    <property type="term" value="P:proteolysis"/>
    <property type="evidence" value="ECO:0007669"/>
    <property type="project" value="UniProtKB-KW"/>
</dbReference>
<feature type="domain" description="LysM" evidence="9">
    <location>
        <begin position="51"/>
        <end position="95"/>
    </location>
</feature>
<dbReference type="GO" id="GO:0004181">
    <property type="term" value="F:metallocarboxypeptidase activity"/>
    <property type="evidence" value="ECO:0007669"/>
    <property type="project" value="InterPro"/>
</dbReference>
<keyword evidence="12" id="KW-1185">Reference proteome</keyword>
<evidence type="ECO:0000256" key="5">
    <source>
        <dbReference type="ARBA" id="ARBA00022801"/>
    </source>
</evidence>
<dbReference type="CDD" id="cd06229">
    <property type="entry name" value="M14_Endopeptidase_I"/>
    <property type="match status" value="1"/>
</dbReference>
<dbReference type="GO" id="GO:0008270">
    <property type="term" value="F:zinc ion binding"/>
    <property type="evidence" value="ECO:0007669"/>
    <property type="project" value="InterPro"/>
</dbReference>
<evidence type="ECO:0000313" key="12">
    <source>
        <dbReference type="Proteomes" id="UP000198312"/>
    </source>
</evidence>
<dbReference type="Pfam" id="PF01476">
    <property type="entry name" value="LysM"/>
    <property type="match status" value="2"/>
</dbReference>
<dbReference type="PANTHER" id="PTHR11705:SF143">
    <property type="entry name" value="SLL0236 PROTEIN"/>
    <property type="match status" value="1"/>
</dbReference>
<dbReference type="InterPro" id="IPR000834">
    <property type="entry name" value="Peptidase_M14"/>
</dbReference>
<dbReference type="PROSITE" id="PS00132">
    <property type="entry name" value="CARBOXYPEPT_ZN_1"/>
    <property type="match status" value="1"/>
</dbReference>
<feature type="domain" description="LysM" evidence="9">
    <location>
        <begin position="1"/>
        <end position="45"/>
    </location>
</feature>
<dbReference type="InterPro" id="IPR018392">
    <property type="entry name" value="LysM"/>
</dbReference>
<dbReference type="EMBL" id="CP022315">
    <property type="protein sequence ID" value="ASK63398.1"/>
    <property type="molecule type" value="Genomic_DNA"/>
</dbReference>
<reference evidence="11 12" key="1">
    <citation type="submission" date="2017-07" db="EMBL/GenBank/DDBJ databases">
        <title>Virgibacillus sp. LM2416.</title>
        <authorList>
            <person name="Tak E.J."/>
            <person name="Bae J.-W."/>
        </authorList>
    </citation>
    <scope>NUCLEOTIDE SEQUENCE [LARGE SCALE GENOMIC DNA]</scope>
    <source>
        <strain evidence="11 12">LM2416</strain>
    </source>
</reference>
<dbReference type="CDD" id="cd00118">
    <property type="entry name" value="LysM"/>
    <property type="match status" value="1"/>
</dbReference>
<evidence type="ECO:0000256" key="6">
    <source>
        <dbReference type="ARBA" id="ARBA00022833"/>
    </source>
</evidence>
<keyword evidence="4" id="KW-0479">Metal-binding</keyword>
<evidence type="ECO:0000313" key="11">
    <source>
        <dbReference type="EMBL" id="ASK63398.1"/>
    </source>
</evidence>
<evidence type="ECO:0000259" key="9">
    <source>
        <dbReference type="PROSITE" id="PS51782"/>
    </source>
</evidence>
<proteinExistence type="inferred from homology"/>
<keyword evidence="5" id="KW-0378">Hydrolase</keyword>
<keyword evidence="3" id="KW-0645">Protease</keyword>
<evidence type="ECO:0000259" key="10">
    <source>
        <dbReference type="PROSITE" id="PS52035"/>
    </source>
</evidence>
<evidence type="ECO:0000256" key="1">
    <source>
        <dbReference type="ARBA" id="ARBA00001947"/>
    </source>
</evidence>
<accession>A0A220U5G4</accession>
<feature type="active site" description="Proton donor/acceptor" evidence="8">
    <location>
        <position position="360"/>
    </location>
</feature>
<dbReference type="RefSeq" id="WP_089062657.1">
    <property type="nucleotide sequence ID" value="NZ_CP022315.1"/>
</dbReference>
<dbReference type="InterPro" id="IPR036779">
    <property type="entry name" value="LysM_dom_sf"/>
</dbReference>
<dbReference type="PROSITE" id="PS52035">
    <property type="entry name" value="PEPTIDASE_M14"/>
    <property type="match status" value="1"/>
</dbReference>
<dbReference type="GO" id="GO:0005615">
    <property type="term" value="C:extracellular space"/>
    <property type="evidence" value="ECO:0007669"/>
    <property type="project" value="TreeGrafter"/>
</dbReference>
<comment type="similarity">
    <text evidence="2 8">Belongs to the peptidase M14 family.</text>
</comment>
<dbReference type="KEGG" id="vil:CFK37_15145"/>
<dbReference type="Proteomes" id="UP000198312">
    <property type="component" value="Chromosome"/>
</dbReference>
<sequence>MEIKIRQSDTLWYYSQLFDVPLVLIEQSNPRLEPQNLSVGNSIKIPGFILKPHTIETNDTLWQISSQYNVPMDTLLLTNQTIDSSNLENGSTISIPIRVREFLVQDVADYTYEKMIADIARLSEIYPFFSKQTIGNSVMGKNLTELRIGFGTKRVHVNGAFHANEWITTSVIMKFLNEYLLALTNGTAINGMNMLPLFMETFLSIVPMVNPDGVDLVLNGVPDDSLFAEQVLEIVGQDKDFSEWKANINGVDLNKQFPVLWEIESARSLEKPAPRDYPGPCPWSEPESKAIAELMKVRDFSRVHALHTQGQVIYWGLEGQEIANEYARVSGYESIQDMDNYTGFTDWFIQKYQRPGYTIELGSGVTPLPISQFDKIYEKSLGIFLANLYL</sequence>
<dbReference type="SMART" id="SM00257">
    <property type="entry name" value="LysM"/>
    <property type="match status" value="2"/>
</dbReference>
<dbReference type="PROSITE" id="PS51782">
    <property type="entry name" value="LYSM"/>
    <property type="match status" value="2"/>
</dbReference>
<dbReference type="PANTHER" id="PTHR11705">
    <property type="entry name" value="PROTEASE FAMILY M14 CARBOXYPEPTIDASE A,B"/>
    <property type="match status" value="1"/>
</dbReference>
<dbReference type="Pfam" id="PF00246">
    <property type="entry name" value="Peptidase_M14"/>
    <property type="match status" value="1"/>
</dbReference>
<dbReference type="SMART" id="SM00631">
    <property type="entry name" value="Zn_pept"/>
    <property type="match status" value="1"/>
</dbReference>
<gene>
    <name evidence="11" type="ORF">CFK37_15145</name>
</gene>
<evidence type="ECO:0000256" key="2">
    <source>
        <dbReference type="ARBA" id="ARBA00005988"/>
    </source>
</evidence>
<evidence type="ECO:0000256" key="3">
    <source>
        <dbReference type="ARBA" id="ARBA00022670"/>
    </source>
</evidence>
<organism evidence="11 12">
    <name type="scientific">Virgibacillus phasianinus</name>
    <dbReference type="NCBI Taxonomy" id="2017483"/>
    <lineage>
        <taxon>Bacteria</taxon>
        <taxon>Bacillati</taxon>
        <taxon>Bacillota</taxon>
        <taxon>Bacilli</taxon>
        <taxon>Bacillales</taxon>
        <taxon>Bacillaceae</taxon>
        <taxon>Virgibacillus</taxon>
    </lineage>
</organism>
<protein>
    <submittedName>
        <fullName evidence="11">Peptidase M14</fullName>
    </submittedName>
</protein>
<evidence type="ECO:0000256" key="8">
    <source>
        <dbReference type="PROSITE-ProRule" id="PRU01379"/>
    </source>
</evidence>
<evidence type="ECO:0000256" key="4">
    <source>
        <dbReference type="ARBA" id="ARBA00022723"/>
    </source>
</evidence>